<dbReference type="EMBL" id="CP146256">
    <property type="protein sequence ID" value="XAH73546.1"/>
    <property type="molecule type" value="Genomic_DNA"/>
</dbReference>
<proteinExistence type="predicted"/>
<evidence type="ECO:0000256" key="2">
    <source>
        <dbReference type="ARBA" id="ARBA00022679"/>
    </source>
</evidence>
<organism evidence="4 5">
    <name type="scientific">Kineothrix sedimenti</name>
    <dbReference type="NCBI Taxonomy" id="3123317"/>
    <lineage>
        <taxon>Bacteria</taxon>
        <taxon>Bacillati</taxon>
        <taxon>Bacillota</taxon>
        <taxon>Clostridia</taxon>
        <taxon>Lachnospirales</taxon>
        <taxon>Lachnospiraceae</taxon>
        <taxon>Kineothrix</taxon>
    </lineage>
</organism>
<dbReference type="InterPro" id="IPR029044">
    <property type="entry name" value="Nucleotide-diphossugar_trans"/>
</dbReference>
<dbReference type="PANTHER" id="PTHR22916">
    <property type="entry name" value="GLYCOSYLTRANSFERASE"/>
    <property type="match status" value="1"/>
</dbReference>
<keyword evidence="1 4" id="KW-0328">Glycosyltransferase</keyword>
<dbReference type="InterPro" id="IPR001173">
    <property type="entry name" value="Glyco_trans_2-like"/>
</dbReference>
<accession>A0ABZ3EW75</accession>
<keyword evidence="2 4" id="KW-0808">Transferase</keyword>
<evidence type="ECO:0000313" key="5">
    <source>
        <dbReference type="Proteomes" id="UP001451571"/>
    </source>
</evidence>
<protein>
    <submittedName>
        <fullName evidence="4">Glycosyltransferase family 2 protein</fullName>
        <ecNumber evidence="4">2.4.-.-</ecNumber>
    </submittedName>
</protein>
<dbReference type="Gene3D" id="3.90.550.10">
    <property type="entry name" value="Spore Coat Polysaccharide Biosynthesis Protein SpsA, Chain A"/>
    <property type="match status" value="1"/>
</dbReference>
<evidence type="ECO:0000256" key="1">
    <source>
        <dbReference type="ARBA" id="ARBA00022676"/>
    </source>
</evidence>
<dbReference type="SUPFAM" id="SSF53448">
    <property type="entry name" value="Nucleotide-diphospho-sugar transferases"/>
    <property type="match status" value="1"/>
</dbReference>
<sequence length="331" mass="38378">MEKTGKELISVIVPVYNIIDYLPRCVDSICRQTYSNLEIILVDDGSNDGTERLVDELAKKDERIRVFHKKNGGSSSARNLGISEARGSWLGFVDSDDFIDSGMYERLMECVDKYGVRMAQVSRDEIDENGQKLPDVCKPPEKAHVCEPERFLRELLLHKGDSSFCTKLTDKRLFEGRLFPEGVLNEDFHLLVNMLEEAGSIAVIPQQCYHVFYRIGSNTRKKTKDEFSRVFIDIVINADMVEALVKEKYPMLKREAVRFALYQRLDYLLHIPVSRMVDEDECYRSVKKYLRRHVPDTVRNPYLTAKNKLYLMLLTGAPKTVRRLHSLKMRR</sequence>
<dbReference type="EC" id="2.4.-.-" evidence="4"/>
<keyword evidence="5" id="KW-1185">Reference proteome</keyword>
<name>A0ABZ3EW75_9FIRM</name>
<dbReference type="Proteomes" id="UP001451571">
    <property type="component" value="Chromosome"/>
</dbReference>
<dbReference type="Pfam" id="PF00535">
    <property type="entry name" value="Glycos_transf_2"/>
    <property type="match status" value="1"/>
</dbReference>
<evidence type="ECO:0000259" key="3">
    <source>
        <dbReference type="Pfam" id="PF00535"/>
    </source>
</evidence>
<feature type="domain" description="Glycosyltransferase 2-like" evidence="3">
    <location>
        <begin position="10"/>
        <end position="134"/>
    </location>
</feature>
<reference evidence="4 5" key="1">
    <citation type="submission" date="2024-02" db="EMBL/GenBank/DDBJ databases">
        <title>Bacterial strain from lacustrine sediment.</title>
        <authorList>
            <person name="Petit C."/>
            <person name="Fadhlaoui K."/>
        </authorList>
    </citation>
    <scope>NUCLEOTIDE SEQUENCE [LARGE SCALE GENOMIC DNA]</scope>
    <source>
        <strain evidence="4 5">IPX-CK</strain>
    </source>
</reference>
<evidence type="ECO:0000313" key="4">
    <source>
        <dbReference type="EMBL" id="XAH73546.1"/>
    </source>
</evidence>
<gene>
    <name evidence="4" type="ORF">V6984_18895</name>
</gene>
<dbReference type="GO" id="GO:0016757">
    <property type="term" value="F:glycosyltransferase activity"/>
    <property type="evidence" value="ECO:0007669"/>
    <property type="project" value="UniProtKB-KW"/>
</dbReference>
<dbReference type="CDD" id="cd00761">
    <property type="entry name" value="Glyco_tranf_GTA_type"/>
    <property type="match status" value="1"/>
</dbReference>
<dbReference type="PANTHER" id="PTHR22916:SF51">
    <property type="entry name" value="GLYCOSYLTRANSFERASE EPSH-RELATED"/>
    <property type="match status" value="1"/>
</dbReference>
<dbReference type="RefSeq" id="WP_342757150.1">
    <property type="nucleotide sequence ID" value="NZ_CP146256.1"/>
</dbReference>